<keyword evidence="2" id="KW-1185">Reference proteome</keyword>
<reference evidence="1" key="2">
    <citation type="submission" date="2022-01" db="EMBL/GenBank/DDBJ databases">
        <authorList>
            <person name="Zivanovic Y."/>
            <person name="Moreira D."/>
            <person name="Lopez-Garcia P."/>
        </authorList>
    </citation>
    <scope>NUCLEOTIDE SEQUENCE</scope>
    <source>
        <strain evidence="1">G9</strain>
    </source>
</reference>
<evidence type="ECO:0000313" key="2">
    <source>
        <dbReference type="Proteomes" id="UP001154265"/>
    </source>
</evidence>
<organism evidence="1 2">
    <name type="scientific">Candidatus Synechococcus calcipolaris G9</name>
    <dbReference type="NCBI Taxonomy" id="1497997"/>
    <lineage>
        <taxon>Bacteria</taxon>
        <taxon>Bacillati</taxon>
        <taxon>Cyanobacteriota</taxon>
        <taxon>Cyanophyceae</taxon>
        <taxon>Synechococcales</taxon>
        <taxon>Synechococcaceae</taxon>
        <taxon>Synechococcus</taxon>
    </lineage>
</organism>
<comment type="caution">
    <text evidence="1">The sequence shown here is derived from an EMBL/GenBank/DDBJ whole genome shotgun (WGS) entry which is preliminary data.</text>
</comment>
<evidence type="ECO:0000313" key="1">
    <source>
        <dbReference type="EMBL" id="MDG2990335.1"/>
    </source>
</evidence>
<dbReference type="RefSeq" id="WP_277866248.1">
    <property type="nucleotide sequence ID" value="NZ_JAKKUT010000002.1"/>
</dbReference>
<dbReference type="Proteomes" id="UP001154265">
    <property type="component" value="Unassembled WGS sequence"/>
</dbReference>
<accession>A0ABT6EYZ1</accession>
<gene>
    <name evidence="1" type="ORF">L3556_05225</name>
</gene>
<reference evidence="1" key="1">
    <citation type="journal article" date="2022" name="Genome Biol. Evol.">
        <title>A New Gene Family Diagnostic for Intracellular Biomineralization of Amorphous Ca Carbonates by Cyanobacteria.</title>
        <authorList>
            <person name="Benzerara K."/>
            <person name="Duprat E."/>
            <person name="Bitard-Feildel T."/>
            <person name="Caumes G."/>
            <person name="Cassier-Chauvat C."/>
            <person name="Chauvat F."/>
            <person name="Dezi M."/>
            <person name="Diop S.I."/>
            <person name="Gaschignard G."/>
            <person name="Gorgen S."/>
            <person name="Gugger M."/>
            <person name="Lopez-Garcia P."/>
            <person name="Millet M."/>
            <person name="Skouri-Panet F."/>
            <person name="Moreira D."/>
            <person name="Callebaut I."/>
        </authorList>
    </citation>
    <scope>NUCLEOTIDE SEQUENCE</scope>
    <source>
        <strain evidence="1">G9</strain>
    </source>
</reference>
<name>A0ABT6EYZ1_9SYNE</name>
<proteinExistence type="predicted"/>
<dbReference type="EMBL" id="JAKKUT010000002">
    <property type="protein sequence ID" value="MDG2990335.1"/>
    <property type="molecule type" value="Genomic_DNA"/>
</dbReference>
<protein>
    <submittedName>
        <fullName evidence="1">Uncharacterized protein</fullName>
    </submittedName>
</protein>
<sequence length="57" mass="6435">MMIQRLIGRVMDTHILTSSIENQISQLLWKRDYDGEDMAALEQLLDALDAGDIQTGT</sequence>